<evidence type="ECO:0000259" key="2">
    <source>
        <dbReference type="SMART" id="SM00672"/>
    </source>
</evidence>
<organism evidence="3 4">
    <name type="scientific">Nepenthes gracilis</name>
    <name type="common">Slender pitcher plant</name>
    <dbReference type="NCBI Taxonomy" id="150966"/>
    <lineage>
        <taxon>Eukaryota</taxon>
        <taxon>Viridiplantae</taxon>
        <taxon>Streptophyta</taxon>
        <taxon>Embryophyta</taxon>
        <taxon>Tracheophyta</taxon>
        <taxon>Spermatophyta</taxon>
        <taxon>Magnoliopsida</taxon>
        <taxon>eudicotyledons</taxon>
        <taxon>Gunneridae</taxon>
        <taxon>Pentapetalae</taxon>
        <taxon>Caryophyllales</taxon>
        <taxon>Nepenthaceae</taxon>
        <taxon>Nepenthes</taxon>
    </lineage>
</organism>
<evidence type="ECO:0000313" key="3">
    <source>
        <dbReference type="EMBL" id="GMH31302.1"/>
    </source>
</evidence>
<dbReference type="PANTHER" id="PTHR12203:SF74">
    <property type="entry name" value="GLYCOSYLTRANSFERASE"/>
    <property type="match status" value="1"/>
</dbReference>
<evidence type="ECO:0000313" key="4">
    <source>
        <dbReference type="Proteomes" id="UP001279734"/>
    </source>
</evidence>
<feature type="domain" description="Glycosyl transferase CAP10" evidence="2">
    <location>
        <begin position="196"/>
        <end position="444"/>
    </location>
</feature>
<reference evidence="3" key="1">
    <citation type="submission" date="2023-05" db="EMBL/GenBank/DDBJ databases">
        <title>Nepenthes gracilis genome sequencing.</title>
        <authorList>
            <person name="Fukushima K."/>
        </authorList>
    </citation>
    <scope>NUCLEOTIDE SEQUENCE</scope>
    <source>
        <strain evidence="3">SING2019-196</strain>
    </source>
</reference>
<dbReference type="SMART" id="SM00672">
    <property type="entry name" value="CAP10"/>
    <property type="match status" value="1"/>
</dbReference>
<dbReference type="InterPro" id="IPR006598">
    <property type="entry name" value="CAP10"/>
</dbReference>
<gene>
    <name evidence="3" type="ORF">Nepgr_033145</name>
</gene>
<accession>A0AAD3Y6C6</accession>
<evidence type="ECO:0000256" key="1">
    <source>
        <dbReference type="SAM" id="Phobius"/>
    </source>
</evidence>
<sequence>MMKMSKNNGRWLGQRNNNGVERCLLGTSWQQLKKGAAMKALLLPIFIFVFFSAILCGLFLAGWIDSKVFSPQNLNFPRSIRTPKLEPAEFRLNCLPKKANQTCPHHNYPTRNNRPINADPPSTCPVYFRWIHEDLRPWKETGVARWMVEKARKTAHFRVVILDGRVYVEKYRPALQTRDVFTLWGILQLSRWYPGRLPDLELMFDCDDRPVVRSKDFRRPNAGPPPLFRYCSDWKSLDIVFPDWSFWGWVETNIKPWANSSMDIRRGNKRVDWKDRVPYAYWRGNPYVCPERQHLLKCNLSQNSDWNTRLYIQDWAREAKEGYKQSNLEDQCTHRYKIYIEGWAWSVSEKYILACDSMTLLVRPRFHDFFTRGLVPLQHYWPVRDKGMCRSLKFAVEWGNNHTVKAQAIGKAGSDYIHNDVKMGYVYDYMFHLLNEYAKLLRFTPAIPPRAVELCPETIACLAKDAPRRFMVASLVKSPNDLAPCTLPPPYDPYVLKAFYDRYANLTRQVELWEDQYWASFNKNK</sequence>
<dbReference type="EMBL" id="BSYO01000040">
    <property type="protein sequence ID" value="GMH31302.1"/>
    <property type="molecule type" value="Genomic_DNA"/>
</dbReference>
<proteinExistence type="predicted"/>
<dbReference type="Proteomes" id="UP001279734">
    <property type="component" value="Unassembled WGS sequence"/>
</dbReference>
<dbReference type="AlphaFoldDB" id="A0AAD3Y6C6"/>
<dbReference type="Pfam" id="PF05686">
    <property type="entry name" value="Glyco_transf_90"/>
    <property type="match status" value="1"/>
</dbReference>
<keyword evidence="1" id="KW-1133">Transmembrane helix</keyword>
<comment type="caution">
    <text evidence="3">The sequence shown here is derived from an EMBL/GenBank/DDBJ whole genome shotgun (WGS) entry which is preliminary data.</text>
</comment>
<keyword evidence="4" id="KW-1185">Reference proteome</keyword>
<keyword evidence="1" id="KW-0812">Transmembrane</keyword>
<name>A0AAD3Y6C6_NEPGR</name>
<keyword evidence="1" id="KW-0472">Membrane</keyword>
<protein>
    <recommendedName>
        <fullName evidence="2">Glycosyl transferase CAP10 domain-containing protein</fullName>
    </recommendedName>
</protein>
<dbReference type="InterPro" id="IPR051091">
    <property type="entry name" value="O-Glucosyltr/Glycosyltrsf_90"/>
</dbReference>
<feature type="transmembrane region" description="Helical" evidence="1">
    <location>
        <begin position="40"/>
        <end position="64"/>
    </location>
</feature>
<dbReference type="PANTHER" id="PTHR12203">
    <property type="entry name" value="KDEL LYS-ASP-GLU-LEU CONTAINING - RELATED"/>
    <property type="match status" value="1"/>
</dbReference>